<proteinExistence type="predicted"/>
<dbReference type="Pfam" id="PF00656">
    <property type="entry name" value="Peptidase_C14"/>
    <property type="match status" value="1"/>
</dbReference>
<dbReference type="PATRIC" id="fig|1379870.5.peg.3439"/>
<gene>
    <name evidence="2" type="ORF">SD10_15830</name>
</gene>
<dbReference type="KEGG" id="srd:SD10_15830"/>
<dbReference type="PANTHER" id="PTHR22576">
    <property type="entry name" value="MUCOSA ASSOCIATED LYMPHOID TISSUE LYMPHOMA TRANSLOCATION PROTEIN 1/PARACASPASE"/>
    <property type="match status" value="1"/>
</dbReference>
<dbReference type="OrthoDB" id="9767236at2"/>
<dbReference type="EMBL" id="CP010429">
    <property type="protein sequence ID" value="AKD56148.1"/>
    <property type="molecule type" value="Genomic_DNA"/>
</dbReference>
<keyword evidence="3" id="KW-1185">Reference proteome</keyword>
<dbReference type="InterPro" id="IPR018247">
    <property type="entry name" value="EF_Hand_1_Ca_BS"/>
</dbReference>
<dbReference type="Proteomes" id="UP000033054">
    <property type="component" value="Chromosome"/>
</dbReference>
<protein>
    <submittedName>
        <fullName evidence="2">Peptidase C14</fullName>
    </submittedName>
</protein>
<reference evidence="2 3" key="1">
    <citation type="journal article" date="2014" name="Curr. Microbiol.">
        <title>Spirosoma radiotolerans sp. nov., a gamma-radiation-resistant bacterium isolated from gamma ray-irradiated soil.</title>
        <authorList>
            <person name="Lee J.J."/>
            <person name="Srinivasan S."/>
            <person name="Lim S."/>
            <person name="Joe M."/>
            <person name="Im S."/>
            <person name="Bae S.I."/>
            <person name="Park K.R."/>
            <person name="Han J.H."/>
            <person name="Park S.H."/>
            <person name="Joo B.M."/>
            <person name="Park S.J."/>
            <person name="Kim M.K."/>
        </authorList>
    </citation>
    <scope>NUCLEOTIDE SEQUENCE [LARGE SCALE GENOMIC DNA]</scope>
    <source>
        <strain evidence="2 3">DG5A</strain>
    </source>
</reference>
<dbReference type="InterPro" id="IPR011600">
    <property type="entry name" value="Pept_C14_caspase"/>
</dbReference>
<evidence type="ECO:0000313" key="3">
    <source>
        <dbReference type="Proteomes" id="UP000033054"/>
    </source>
</evidence>
<sequence>MLTNLLIWVSSFLGYLPTATPGTTYAVVVGISDYKALSYAAGDLRFADRDARQVVTFLQSKSGGNVPMANIRLLTNRQATLSAVQQALQLFRKAGTNDRVILYFSGHGLPGSFVPYDARPGNQGKMLSYQAIKAAFHESSAITKLCIADACLSGGMTQQKISRTAIESKVNDGRNVAMILASRSTQYAVEDGQLAGGAFTHFLIKGLTGQGDLDGNGIVTIRELHQYVGPAVRKRTRGRQTPMFYGRFSDSLPLSYR</sequence>
<dbReference type="AlphaFoldDB" id="A0A0E3ZVI0"/>
<dbReference type="PANTHER" id="PTHR22576:SF37">
    <property type="entry name" value="MUCOSA-ASSOCIATED LYMPHOID TISSUE LYMPHOMA TRANSLOCATION PROTEIN 1"/>
    <property type="match status" value="1"/>
</dbReference>
<dbReference type="STRING" id="1379870.SD10_15830"/>
<evidence type="ECO:0000313" key="2">
    <source>
        <dbReference type="EMBL" id="AKD56148.1"/>
    </source>
</evidence>
<dbReference type="InterPro" id="IPR052039">
    <property type="entry name" value="Caspase-related_regulators"/>
</dbReference>
<dbReference type="SUPFAM" id="SSF52129">
    <property type="entry name" value="Caspase-like"/>
    <property type="match status" value="1"/>
</dbReference>
<dbReference type="GO" id="GO:0006508">
    <property type="term" value="P:proteolysis"/>
    <property type="evidence" value="ECO:0007669"/>
    <property type="project" value="InterPro"/>
</dbReference>
<name>A0A0E3ZVI0_9BACT</name>
<feature type="domain" description="Peptidase C14 caspase" evidence="1">
    <location>
        <begin position="25"/>
        <end position="246"/>
    </location>
</feature>
<dbReference type="GO" id="GO:0004197">
    <property type="term" value="F:cysteine-type endopeptidase activity"/>
    <property type="evidence" value="ECO:0007669"/>
    <property type="project" value="InterPro"/>
</dbReference>
<dbReference type="InterPro" id="IPR029030">
    <property type="entry name" value="Caspase-like_dom_sf"/>
</dbReference>
<dbReference type="PROSITE" id="PS00018">
    <property type="entry name" value="EF_HAND_1"/>
    <property type="match status" value="1"/>
</dbReference>
<dbReference type="RefSeq" id="WP_046574963.1">
    <property type="nucleotide sequence ID" value="NZ_CP010429.1"/>
</dbReference>
<organism evidence="2 3">
    <name type="scientific">Spirosoma radiotolerans</name>
    <dbReference type="NCBI Taxonomy" id="1379870"/>
    <lineage>
        <taxon>Bacteria</taxon>
        <taxon>Pseudomonadati</taxon>
        <taxon>Bacteroidota</taxon>
        <taxon>Cytophagia</taxon>
        <taxon>Cytophagales</taxon>
        <taxon>Cytophagaceae</taxon>
        <taxon>Spirosoma</taxon>
    </lineage>
</organism>
<dbReference type="Gene3D" id="3.40.50.1460">
    <property type="match status" value="1"/>
</dbReference>
<accession>A0A0E3ZVI0</accession>
<dbReference type="HOGENOM" id="CLU_1048675_0_0_10"/>
<evidence type="ECO:0000259" key="1">
    <source>
        <dbReference type="Pfam" id="PF00656"/>
    </source>
</evidence>